<dbReference type="InterPro" id="IPR052045">
    <property type="entry name" value="Sulfur_Carrier/Prot_Modifier"/>
</dbReference>
<dbReference type="SUPFAM" id="SSF54285">
    <property type="entry name" value="MoaD/ThiS"/>
    <property type="match status" value="1"/>
</dbReference>
<dbReference type="Proteomes" id="UP000334340">
    <property type="component" value="Unassembled WGS sequence"/>
</dbReference>
<protein>
    <submittedName>
        <fullName evidence="1">MoaD</fullName>
    </submittedName>
</protein>
<keyword evidence="2" id="KW-1185">Reference proteome</keyword>
<dbReference type="PANTHER" id="PTHR38031:SF1">
    <property type="entry name" value="SULFUR CARRIER PROTEIN CYSO"/>
    <property type="match status" value="1"/>
</dbReference>
<organism evidence="1 2">
    <name type="scientific">Candidatus Methylomirabilis lanthanidiphila</name>
    <dbReference type="NCBI Taxonomy" id="2211376"/>
    <lineage>
        <taxon>Bacteria</taxon>
        <taxon>Candidatus Methylomirabilota</taxon>
        <taxon>Candidatus Methylomirabilia</taxon>
        <taxon>Candidatus Methylomirabilales</taxon>
        <taxon>Candidatus Methylomirabilaceae</taxon>
        <taxon>Candidatus Methylomirabilis</taxon>
    </lineage>
</organism>
<proteinExistence type="predicted"/>
<evidence type="ECO:0000313" key="2">
    <source>
        <dbReference type="Proteomes" id="UP000334340"/>
    </source>
</evidence>
<dbReference type="EMBL" id="CABIKM010000045">
    <property type="protein sequence ID" value="VUZ86188.1"/>
    <property type="molecule type" value="Genomic_DNA"/>
</dbReference>
<dbReference type="InterPro" id="IPR012675">
    <property type="entry name" value="Beta-grasp_dom_sf"/>
</dbReference>
<dbReference type="InterPro" id="IPR016155">
    <property type="entry name" value="Mopterin_synth/thiamin_S_b"/>
</dbReference>
<dbReference type="PANTHER" id="PTHR38031">
    <property type="entry name" value="SULFUR CARRIER PROTEIN SLR0821-RELATED"/>
    <property type="match status" value="1"/>
</dbReference>
<accession>A0A564ZNQ6</accession>
<sequence length="93" mass="10052">MPEVRFLGAVRQAAGKSSFGIDAGTVEQILEALNRVTSPACREFLFEGDRLRQDVEVLVNDRNITSLDGVKTALAPFDQVTLFIKGTRGLSAG</sequence>
<reference evidence="1 2" key="1">
    <citation type="submission" date="2019-07" db="EMBL/GenBank/DDBJ databases">
        <authorList>
            <person name="Cremers G."/>
        </authorList>
    </citation>
    <scope>NUCLEOTIDE SEQUENCE [LARGE SCALE GENOMIC DNA]</scope>
</reference>
<gene>
    <name evidence="1" type="ORF">MELA_02585</name>
</gene>
<dbReference type="AlphaFoldDB" id="A0A564ZNQ6"/>
<dbReference type="Gene3D" id="3.10.20.30">
    <property type="match status" value="1"/>
</dbReference>
<name>A0A564ZNQ6_9BACT</name>
<evidence type="ECO:0000313" key="1">
    <source>
        <dbReference type="EMBL" id="VUZ86188.1"/>
    </source>
</evidence>